<evidence type="ECO:0000256" key="9">
    <source>
        <dbReference type="ARBA" id="ARBA00023004"/>
    </source>
</evidence>
<accession>A0A8J7TUU5</accession>
<reference evidence="14" key="1">
    <citation type="submission" date="2021-02" db="EMBL/GenBank/DDBJ databases">
        <title>Thiocyanate and organic carbon inputs drive convergent selection for specific autotrophic Afipia and Thiobacillus strains within complex microbiomes.</title>
        <authorList>
            <person name="Huddy R.J."/>
            <person name="Sachdeva R."/>
            <person name="Kadzinga F."/>
            <person name="Kantor R.S."/>
            <person name="Harrison S.T.L."/>
            <person name="Banfield J.F."/>
        </authorList>
    </citation>
    <scope>NUCLEOTIDE SEQUENCE</scope>
    <source>
        <strain evidence="14">SCN18_10_11_15_R4_P_38_20</strain>
    </source>
</reference>
<comment type="similarity">
    <text evidence="3">Belongs to the class-V pyridoxal-phosphate-dependent aminotransferase family. NifS/IscS subfamily.</text>
</comment>
<dbReference type="Gene3D" id="1.10.260.50">
    <property type="match status" value="1"/>
</dbReference>
<gene>
    <name evidence="14" type="ORF">J0H12_04275</name>
</gene>
<protein>
    <recommendedName>
        <fullName evidence="5">Cysteine desulfurase</fullName>
        <ecNumber evidence="4">2.8.1.7</ecNumber>
    </recommendedName>
</protein>
<dbReference type="Proteomes" id="UP000664414">
    <property type="component" value="Unassembled WGS sequence"/>
</dbReference>
<keyword evidence="7" id="KW-0479">Metal-binding</keyword>
<dbReference type="GO" id="GO:0046872">
    <property type="term" value="F:metal ion binding"/>
    <property type="evidence" value="ECO:0007669"/>
    <property type="project" value="UniProtKB-KW"/>
</dbReference>
<evidence type="ECO:0000256" key="1">
    <source>
        <dbReference type="ARBA" id="ARBA00001933"/>
    </source>
</evidence>
<sequence>MSKITYLDYQATTPVDQEVLHAMLPYFSQSYGNPSSSHFYGIEALQVVEEAKSYVANFLEAKPYEIFFTSGSTEGNNLALKGVVRKKEASHIITVSTEHKSILDVCKQLETEGHSVTYLKPNPQGLIALEDMRKAINKNTIIISVMYGNNEIGTIQDIKEIGKIARENNVIFHCDATQGIGYEKIDVTDCGIDILTFSSHKIYGPKGIGIIFINNKLIDKKFISSEIQGGNQQRNMRSGTYNVPSIVGFSKAIELVKNNRDDNRINTLNLRHILLEKIMAETDCILNGSLQCRLPNNINVSLKGIDGQKFMEMISDRLAISNGSACNSGSQKPSYVLEAIGVPPNLIQSSFRISLGRPTTEEEVFECAETMISTYKKLYRIK</sequence>
<dbReference type="InterPro" id="IPR000192">
    <property type="entry name" value="Aminotrans_V_dom"/>
</dbReference>
<dbReference type="PANTHER" id="PTHR11601:SF34">
    <property type="entry name" value="CYSTEINE DESULFURASE"/>
    <property type="match status" value="1"/>
</dbReference>
<evidence type="ECO:0000256" key="5">
    <source>
        <dbReference type="ARBA" id="ARBA00013558"/>
    </source>
</evidence>
<evidence type="ECO:0000313" key="15">
    <source>
        <dbReference type="Proteomes" id="UP000664414"/>
    </source>
</evidence>
<dbReference type="GO" id="GO:0031071">
    <property type="term" value="F:cysteine desulfurase activity"/>
    <property type="evidence" value="ECO:0007669"/>
    <property type="project" value="UniProtKB-EC"/>
</dbReference>
<evidence type="ECO:0000256" key="8">
    <source>
        <dbReference type="ARBA" id="ARBA00022898"/>
    </source>
</evidence>
<keyword evidence="9" id="KW-0408">Iron</keyword>
<dbReference type="Gene3D" id="3.90.1150.10">
    <property type="entry name" value="Aspartate Aminotransferase, domain 1"/>
    <property type="match status" value="1"/>
</dbReference>
<evidence type="ECO:0000256" key="4">
    <source>
        <dbReference type="ARBA" id="ARBA00012239"/>
    </source>
</evidence>
<organism evidence="14 15">
    <name type="scientific">Candidatus Paracaedimonas acanthamoebae</name>
    <dbReference type="NCBI Taxonomy" id="244581"/>
    <lineage>
        <taxon>Bacteria</taxon>
        <taxon>Pseudomonadati</taxon>
        <taxon>Pseudomonadota</taxon>
        <taxon>Alphaproteobacteria</taxon>
        <taxon>Holosporales</taxon>
        <taxon>Caedimonadaceae</taxon>
        <taxon>Candidatus Paracaedimonas</taxon>
    </lineage>
</organism>
<dbReference type="InterPro" id="IPR015422">
    <property type="entry name" value="PyrdxlP-dep_Trfase_small"/>
</dbReference>
<evidence type="ECO:0000256" key="10">
    <source>
        <dbReference type="ARBA" id="ARBA00023014"/>
    </source>
</evidence>
<keyword evidence="10" id="KW-0411">Iron-sulfur</keyword>
<evidence type="ECO:0000256" key="12">
    <source>
        <dbReference type="RuleBase" id="RU004504"/>
    </source>
</evidence>
<evidence type="ECO:0000256" key="2">
    <source>
        <dbReference type="ARBA" id="ARBA00003120"/>
    </source>
</evidence>
<dbReference type="PANTHER" id="PTHR11601">
    <property type="entry name" value="CYSTEINE DESULFURYLASE FAMILY MEMBER"/>
    <property type="match status" value="1"/>
</dbReference>
<dbReference type="InterPro" id="IPR015421">
    <property type="entry name" value="PyrdxlP-dep_Trfase_major"/>
</dbReference>
<keyword evidence="6" id="KW-0808">Transferase</keyword>
<dbReference type="PROSITE" id="PS00595">
    <property type="entry name" value="AA_TRANSFER_CLASS_5"/>
    <property type="match status" value="1"/>
</dbReference>
<keyword evidence="8" id="KW-0663">Pyridoxal phosphate</keyword>
<dbReference type="SUPFAM" id="SSF53383">
    <property type="entry name" value="PLP-dependent transferases"/>
    <property type="match status" value="1"/>
</dbReference>
<dbReference type="InterPro" id="IPR020578">
    <property type="entry name" value="Aminotrans_V_PyrdxlP_BS"/>
</dbReference>
<dbReference type="Gene3D" id="3.40.640.10">
    <property type="entry name" value="Type I PLP-dependent aspartate aminotransferase-like (Major domain)"/>
    <property type="match status" value="1"/>
</dbReference>
<dbReference type="InterPro" id="IPR015424">
    <property type="entry name" value="PyrdxlP-dep_Trfase"/>
</dbReference>
<comment type="caution">
    <text evidence="14">The sequence shown here is derived from an EMBL/GenBank/DDBJ whole genome shotgun (WGS) entry which is preliminary data.</text>
</comment>
<evidence type="ECO:0000256" key="11">
    <source>
        <dbReference type="ARBA" id="ARBA00050776"/>
    </source>
</evidence>
<evidence type="ECO:0000256" key="6">
    <source>
        <dbReference type="ARBA" id="ARBA00022679"/>
    </source>
</evidence>
<dbReference type="GO" id="GO:0051536">
    <property type="term" value="F:iron-sulfur cluster binding"/>
    <property type="evidence" value="ECO:0007669"/>
    <property type="project" value="UniProtKB-KW"/>
</dbReference>
<dbReference type="EMBL" id="JAFKGL010000017">
    <property type="protein sequence ID" value="MBN9413121.1"/>
    <property type="molecule type" value="Genomic_DNA"/>
</dbReference>
<evidence type="ECO:0000313" key="14">
    <source>
        <dbReference type="EMBL" id="MBN9413121.1"/>
    </source>
</evidence>
<dbReference type="Pfam" id="PF00266">
    <property type="entry name" value="Aminotran_5"/>
    <property type="match status" value="1"/>
</dbReference>
<dbReference type="PIRSF" id="PIRSF005572">
    <property type="entry name" value="NifS"/>
    <property type="match status" value="1"/>
</dbReference>
<proteinExistence type="inferred from homology"/>
<name>A0A8J7TUU5_9PROT</name>
<evidence type="ECO:0000259" key="13">
    <source>
        <dbReference type="Pfam" id="PF00266"/>
    </source>
</evidence>
<evidence type="ECO:0000256" key="3">
    <source>
        <dbReference type="ARBA" id="ARBA00006490"/>
    </source>
</evidence>
<dbReference type="EC" id="2.8.1.7" evidence="4"/>
<dbReference type="InterPro" id="IPR016454">
    <property type="entry name" value="Cysteine_dSase"/>
</dbReference>
<evidence type="ECO:0000256" key="7">
    <source>
        <dbReference type="ARBA" id="ARBA00022723"/>
    </source>
</evidence>
<comment type="cofactor">
    <cofactor evidence="1 12">
        <name>pyridoxal 5'-phosphate</name>
        <dbReference type="ChEBI" id="CHEBI:597326"/>
    </cofactor>
</comment>
<comment type="function">
    <text evidence="2">Catalyzes the removal of elemental sulfur atoms from cysteine to produce alanine. Seems to participate in the biosynthesis of the nitrogenase metalloclusters by providing the inorganic sulfur required for the Fe-S core formation.</text>
</comment>
<comment type="catalytic activity">
    <reaction evidence="11">
        <text>(sulfur carrier)-H + L-cysteine = (sulfur carrier)-SH + L-alanine</text>
        <dbReference type="Rhea" id="RHEA:43892"/>
        <dbReference type="Rhea" id="RHEA-COMP:14737"/>
        <dbReference type="Rhea" id="RHEA-COMP:14739"/>
        <dbReference type="ChEBI" id="CHEBI:29917"/>
        <dbReference type="ChEBI" id="CHEBI:35235"/>
        <dbReference type="ChEBI" id="CHEBI:57972"/>
        <dbReference type="ChEBI" id="CHEBI:64428"/>
        <dbReference type="EC" id="2.8.1.7"/>
    </reaction>
</comment>
<dbReference type="AlphaFoldDB" id="A0A8J7TUU5"/>
<feature type="domain" description="Aminotransferase class V" evidence="13">
    <location>
        <begin position="5"/>
        <end position="364"/>
    </location>
</feature>